<organism evidence="3 4">
    <name type="scientific">Immersiella caudata</name>
    <dbReference type="NCBI Taxonomy" id="314043"/>
    <lineage>
        <taxon>Eukaryota</taxon>
        <taxon>Fungi</taxon>
        <taxon>Dikarya</taxon>
        <taxon>Ascomycota</taxon>
        <taxon>Pezizomycotina</taxon>
        <taxon>Sordariomycetes</taxon>
        <taxon>Sordariomycetidae</taxon>
        <taxon>Sordariales</taxon>
        <taxon>Lasiosphaeriaceae</taxon>
        <taxon>Immersiella</taxon>
    </lineage>
</organism>
<feature type="compositionally biased region" description="Low complexity" evidence="1">
    <location>
        <begin position="754"/>
        <end position="766"/>
    </location>
</feature>
<feature type="region of interest" description="Disordered" evidence="1">
    <location>
        <begin position="83"/>
        <end position="143"/>
    </location>
</feature>
<feature type="domain" description="Clr5" evidence="2">
    <location>
        <begin position="24"/>
        <end position="74"/>
    </location>
</feature>
<feature type="region of interest" description="Disordered" evidence="1">
    <location>
        <begin position="219"/>
        <end position="271"/>
    </location>
</feature>
<feature type="compositionally biased region" description="Low complexity" evidence="1">
    <location>
        <begin position="706"/>
        <end position="717"/>
    </location>
</feature>
<feature type="region of interest" description="Disordered" evidence="1">
    <location>
        <begin position="701"/>
        <end position="722"/>
    </location>
</feature>
<dbReference type="Proteomes" id="UP001175000">
    <property type="component" value="Unassembled WGS sequence"/>
</dbReference>
<reference evidence="3" key="1">
    <citation type="submission" date="2023-06" db="EMBL/GenBank/DDBJ databases">
        <title>Genome-scale phylogeny and comparative genomics of the fungal order Sordariales.</title>
        <authorList>
            <consortium name="Lawrence Berkeley National Laboratory"/>
            <person name="Hensen N."/>
            <person name="Bonometti L."/>
            <person name="Westerberg I."/>
            <person name="Brannstrom I.O."/>
            <person name="Guillou S."/>
            <person name="Cros-Aarteil S."/>
            <person name="Calhoun S."/>
            <person name="Haridas S."/>
            <person name="Kuo A."/>
            <person name="Mondo S."/>
            <person name="Pangilinan J."/>
            <person name="Riley R."/>
            <person name="Labutti K."/>
            <person name="Andreopoulos B."/>
            <person name="Lipzen A."/>
            <person name="Chen C."/>
            <person name="Yanf M."/>
            <person name="Daum C."/>
            <person name="Ng V."/>
            <person name="Clum A."/>
            <person name="Steindorff A."/>
            <person name="Ohm R."/>
            <person name="Martin F."/>
            <person name="Silar P."/>
            <person name="Natvig D."/>
            <person name="Lalanne C."/>
            <person name="Gautier V."/>
            <person name="Ament-Velasquez S.L."/>
            <person name="Kruys A."/>
            <person name="Hutchinson M.I."/>
            <person name="Powell A.J."/>
            <person name="Barry K."/>
            <person name="Miller A.N."/>
            <person name="Grigoriev I.V."/>
            <person name="Debuchy R."/>
            <person name="Gladieux P."/>
            <person name="Thoren M.H."/>
            <person name="Johannesson H."/>
        </authorList>
    </citation>
    <scope>NUCLEOTIDE SEQUENCE</scope>
    <source>
        <strain evidence="3">CBS 606.72</strain>
    </source>
</reference>
<feature type="compositionally biased region" description="Low complexity" evidence="1">
    <location>
        <begin position="231"/>
        <end position="267"/>
    </location>
</feature>
<dbReference type="InterPro" id="IPR025676">
    <property type="entry name" value="Clr5_dom"/>
</dbReference>
<evidence type="ECO:0000256" key="1">
    <source>
        <dbReference type="SAM" id="MobiDB-lite"/>
    </source>
</evidence>
<feature type="compositionally biased region" description="Polar residues" evidence="1">
    <location>
        <begin position="769"/>
        <end position="778"/>
    </location>
</feature>
<proteinExistence type="predicted"/>
<evidence type="ECO:0000259" key="2">
    <source>
        <dbReference type="Pfam" id="PF14420"/>
    </source>
</evidence>
<dbReference type="AlphaFoldDB" id="A0AA39TKM8"/>
<gene>
    <name evidence="3" type="ORF">B0T14DRAFT_606969</name>
</gene>
<comment type="caution">
    <text evidence="3">The sequence shown here is derived from an EMBL/GenBank/DDBJ whole genome shotgun (WGS) entry which is preliminary data.</text>
</comment>
<sequence>MAAPGRSFQFVNAPVAPRTERIPPEVWEKHKAEATKIYLESNVGEVAVQMQLRHNFQASPRQYIYQFKKWGIKKQGAGNIPTAVWSTSPGSASPLELGPGHTTKRRRNVANDRNSTSSAGPSLPEPPKKKHEREQGRSFSTAATAGFGYDVTAHHEAATARQGHDHETFENLELPPDRQSPAGCAAERSVLDEEAAGEGIKEPPLQTANIRFESIDTIVDCSDPSDNTDKSPTSTTSASSSSATTVSTVPPAEAASPAGSSAHPGNSVSTAEKEQLLESIRSLLVKRYEAIPRIIDRARPVDTFSGTEVADVSLAADFFAALNCNHEAFELYITALKRRSLEIKNKKSCGFRLRYILLQCASTVSSSEHAGVVRNILELELHKAEHGQPGRGSPSTILAFLLHMVLVLVCHRSGDPDGARRHVIEARPHVPADNLFGHGSDGALDLALYLSVLRWRAAELGSLTRSPSRLFGLEPERMASLEDYVLSHVPGPFQIQGNKSLVNPCIRSCLTWCNEKILRLRLLPAQDRPRGPHERIMFDDSQMLWNESETLFIMLWQQWHPNLHSDNAPVWVLDSQNTTGITPTEMLMVVARMICADCMGFCDSPMINGYDEWKVSLQGSAMDLLGASDMELGRMFLREYVSQNTIASSLDLYHKTRLRRHKATKLMEETLRVTFGNIDIPSADLRRSTLQLYSSVFVSSGENQHPSPTLASSLSSPDWSDFKRTGESAAQRLIRFARGSPPVPSVSPPFLSLSPPIPSLSPRVPSARSLRTTGTPDSMAMSITASLKALSISSGSPDMHSRLP</sequence>
<feature type="compositionally biased region" description="Polar residues" evidence="1">
    <location>
        <begin position="111"/>
        <end position="120"/>
    </location>
</feature>
<accession>A0AA39TKM8</accession>
<name>A0AA39TKM8_9PEZI</name>
<keyword evidence="4" id="KW-1185">Reference proteome</keyword>
<feature type="region of interest" description="Disordered" evidence="1">
    <location>
        <begin position="754"/>
        <end position="778"/>
    </location>
</feature>
<dbReference type="Pfam" id="PF14420">
    <property type="entry name" value="Clr5"/>
    <property type="match status" value="1"/>
</dbReference>
<evidence type="ECO:0000313" key="4">
    <source>
        <dbReference type="Proteomes" id="UP001175000"/>
    </source>
</evidence>
<dbReference type="EMBL" id="JAULSU010000007">
    <property type="protein sequence ID" value="KAK0610744.1"/>
    <property type="molecule type" value="Genomic_DNA"/>
</dbReference>
<evidence type="ECO:0000313" key="3">
    <source>
        <dbReference type="EMBL" id="KAK0610744.1"/>
    </source>
</evidence>
<protein>
    <recommendedName>
        <fullName evidence="2">Clr5 domain-containing protein</fullName>
    </recommendedName>
</protein>